<keyword evidence="1" id="KW-0472">Membrane</keyword>
<dbReference type="HOGENOM" id="CLU_3375434_0_0_6"/>
<dbReference type="BioCyc" id="PSYR875330:G11XH-4852-MONOMER"/>
<evidence type="ECO:0000313" key="2">
    <source>
        <dbReference type="EMBL" id="EGH16361.1"/>
    </source>
</evidence>
<dbReference type="EMBL" id="ADWY01001219">
    <property type="protein sequence ID" value="EGH16361.1"/>
    <property type="molecule type" value="Genomic_DNA"/>
</dbReference>
<organism evidence="2 3">
    <name type="scientific">Pseudomonas savastanoi pv. glycinea str. race 4</name>
    <dbReference type="NCBI Taxonomy" id="875330"/>
    <lineage>
        <taxon>Bacteria</taxon>
        <taxon>Pseudomonadati</taxon>
        <taxon>Pseudomonadota</taxon>
        <taxon>Gammaproteobacteria</taxon>
        <taxon>Pseudomonadales</taxon>
        <taxon>Pseudomonadaceae</taxon>
        <taxon>Pseudomonas</taxon>
    </lineage>
</organism>
<accession>F3CAR9</accession>
<reference evidence="2 3" key="1">
    <citation type="journal article" date="2011" name="PLoS Pathog.">
        <title>Dynamic evolution of pathogenicity revealed by sequencing and comparative genomics of 19 Pseudomonas syringae isolates.</title>
        <authorList>
            <person name="Baltrus D.A."/>
            <person name="Nishimura M.T."/>
            <person name="Romanchuk A."/>
            <person name="Chang J.H."/>
            <person name="Mukhtar M.S."/>
            <person name="Cherkis K."/>
            <person name="Roach J."/>
            <person name="Grant S.R."/>
            <person name="Jones C.D."/>
            <person name="Dangl J.L."/>
        </authorList>
    </citation>
    <scope>NUCLEOTIDE SEQUENCE [LARGE SCALE GENOMIC DNA]</scope>
    <source>
        <strain evidence="3">race 4</strain>
    </source>
</reference>
<gene>
    <name evidence="2" type="ORF">Pgy4_25223</name>
</gene>
<dbReference type="AlphaFoldDB" id="F3CAR9"/>
<evidence type="ECO:0000256" key="1">
    <source>
        <dbReference type="SAM" id="Phobius"/>
    </source>
</evidence>
<comment type="caution">
    <text evidence="2">The sequence shown here is derived from an EMBL/GenBank/DDBJ whole genome shotgun (WGS) entry which is preliminary data.</text>
</comment>
<keyword evidence="1" id="KW-1133">Transmembrane helix</keyword>
<feature type="transmembrane region" description="Helical" evidence="1">
    <location>
        <begin position="12"/>
        <end position="29"/>
    </location>
</feature>
<name>F3CAR9_PSESG</name>
<protein>
    <submittedName>
        <fullName evidence="2">Uncharacterized protein</fullName>
    </submittedName>
</protein>
<sequence>MSASRELPAKLIGNATLVLSVSALEIFVIRASQR</sequence>
<dbReference type="Proteomes" id="UP000005466">
    <property type="component" value="Unassembled WGS sequence"/>
</dbReference>
<proteinExistence type="predicted"/>
<keyword evidence="1" id="KW-0812">Transmembrane</keyword>
<evidence type="ECO:0000313" key="3">
    <source>
        <dbReference type="Proteomes" id="UP000005466"/>
    </source>
</evidence>